<dbReference type="PRINTS" id="PR00459">
    <property type="entry name" value="ASPEROXIDASE"/>
</dbReference>
<keyword evidence="18" id="KW-0472">Membrane</keyword>
<keyword evidence="12" id="KW-0560">Oxidoreductase</keyword>
<dbReference type="InterPro" id="IPR019793">
    <property type="entry name" value="Peroxidases_heam-ligand_BS"/>
</dbReference>
<dbReference type="PROSITE" id="PS00435">
    <property type="entry name" value="PEROXIDASE_1"/>
    <property type="match status" value="1"/>
</dbReference>
<accession>A0A7S0V7B4</accession>
<dbReference type="PROSITE" id="PS50873">
    <property type="entry name" value="PEROXIDASE_4"/>
    <property type="match status" value="1"/>
</dbReference>
<comment type="cofactor">
    <cofactor evidence="1">
        <name>heme b</name>
        <dbReference type="ChEBI" id="CHEBI:60344"/>
    </cofactor>
</comment>
<protein>
    <recommendedName>
        <fullName evidence="16">Cytochrome c peroxidase, mitochondrial</fullName>
        <ecNumber evidence="7">1.11.1.11</ecNumber>
        <ecNumber evidence="15">1.11.1.5</ecNumber>
    </recommendedName>
</protein>
<comment type="similarity">
    <text evidence="5">Belongs to the peroxidase family. Cytochrome c peroxidase subfamily.</text>
</comment>
<evidence type="ECO:0000256" key="8">
    <source>
        <dbReference type="ARBA" id="ARBA00022559"/>
    </source>
</evidence>
<dbReference type="GO" id="GO:0005759">
    <property type="term" value="C:mitochondrial matrix"/>
    <property type="evidence" value="ECO:0007669"/>
    <property type="project" value="UniProtKB-SubCell"/>
</dbReference>
<dbReference type="InterPro" id="IPR002016">
    <property type="entry name" value="Haem_peroxidase"/>
</dbReference>
<dbReference type="Gene3D" id="1.10.520.10">
    <property type="match status" value="1"/>
</dbReference>
<evidence type="ECO:0000256" key="5">
    <source>
        <dbReference type="ARBA" id="ARBA00005997"/>
    </source>
</evidence>
<dbReference type="EC" id="1.11.1.11" evidence="7"/>
<evidence type="ECO:0000256" key="9">
    <source>
        <dbReference type="ARBA" id="ARBA00022617"/>
    </source>
</evidence>
<dbReference type="FunFam" id="1.10.420.10:FF:000009">
    <property type="entry name" value="Ascorbate peroxidase"/>
    <property type="match status" value="1"/>
</dbReference>
<evidence type="ECO:0000256" key="12">
    <source>
        <dbReference type="ARBA" id="ARBA00023002"/>
    </source>
</evidence>
<gene>
    <name evidence="20" type="ORF">PPAR00522_LOCUS15961</name>
</gene>
<dbReference type="InterPro" id="IPR019794">
    <property type="entry name" value="Peroxidases_AS"/>
</dbReference>
<dbReference type="PANTHER" id="PTHR31356:SF58">
    <property type="entry name" value="CYTOCHROME C PEROXIDASE, MITOCHONDRIAL"/>
    <property type="match status" value="1"/>
</dbReference>
<evidence type="ECO:0000256" key="10">
    <source>
        <dbReference type="ARBA" id="ARBA00022723"/>
    </source>
</evidence>
<proteinExistence type="inferred from homology"/>
<evidence type="ECO:0000256" key="16">
    <source>
        <dbReference type="ARBA" id="ARBA00040313"/>
    </source>
</evidence>
<dbReference type="PRINTS" id="PR00458">
    <property type="entry name" value="PEROXIDASE"/>
</dbReference>
<dbReference type="GO" id="GO:0046872">
    <property type="term" value="F:metal ion binding"/>
    <property type="evidence" value="ECO:0007669"/>
    <property type="project" value="UniProtKB-KW"/>
</dbReference>
<keyword evidence="8" id="KW-0575">Peroxidase</keyword>
<evidence type="ECO:0000256" key="6">
    <source>
        <dbReference type="ARBA" id="ARBA00006873"/>
    </source>
</evidence>
<feature type="transmembrane region" description="Helical" evidence="18">
    <location>
        <begin position="71"/>
        <end position="88"/>
    </location>
</feature>
<reference evidence="20" key="1">
    <citation type="submission" date="2021-01" db="EMBL/GenBank/DDBJ databases">
        <authorList>
            <person name="Corre E."/>
            <person name="Pelletier E."/>
            <person name="Niang G."/>
            <person name="Scheremetjew M."/>
            <person name="Finn R."/>
            <person name="Kale V."/>
            <person name="Holt S."/>
            <person name="Cochrane G."/>
            <person name="Meng A."/>
            <person name="Brown T."/>
            <person name="Cohen L."/>
        </authorList>
    </citation>
    <scope>NUCLEOTIDE SEQUENCE</scope>
    <source>
        <strain evidence="20">SAG 63-3</strain>
    </source>
</reference>
<keyword evidence="11" id="KW-0809">Transit peptide</keyword>
<sequence length="371" mass="41145">MQGFAQRLARSGLFKPSNSSKLQWRPRTYSAGAEQKVSQGAGAQASKYALSPEQIAIEYERSKRNIKRSQYLLFGGCLVSGAYAYILMRSSKPLDIDALQKKDPVKDYEAVANAIAEVLDNSEYDDGSYGPVLVRLAWHASGTYDKNTGTGGSCGATMRFAPECEHGANAGLAVARSLLEPIKQQFPWISYGDLWTLAGKIAIEEMGGPTIPWRSGRKDAPDGTYCTPDGRLPDASLGAAHIQDVFGRMGFNDRETVALIGAHTVGRCHTDRSGFVNPWTNAPTTFSNLFFQELTTRKWRKKKWDGPVQYEDETKELMMLPTDMALLWTRKYKAIVNEYAKDQDAFFKDFSSAFSRLLELGVSFPEDSVPL</sequence>
<feature type="domain" description="Plant heme peroxidase family profile" evidence="19">
    <location>
        <begin position="72"/>
        <end position="371"/>
    </location>
</feature>
<dbReference type="SUPFAM" id="SSF48113">
    <property type="entry name" value="Heme-dependent peroxidases"/>
    <property type="match status" value="1"/>
</dbReference>
<comment type="subcellular location">
    <subcellularLocation>
        <location evidence="4">Mitochondrion intermembrane space</location>
    </subcellularLocation>
    <subcellularLocation>
        <location evidence="3">Mitochondrion matrix</location>
    </subcellularLocation>
</comment>
<evidence type="ECO:0000256" key="1">
    <source>
        <dbReference type="ARBA" id="ARBA00001970"/>
    </source>
</evidence>
<dbReference type="InterPro" id="IPR002207">
    <property type="entry name" value="Peroxidase_I"/>
</dbReference>
<dbReference type="PANTHER" id="PTHR31356">
    <property type="entry name" value="THYLAKOID LUMENAL 29 KDA PROTEIN, CHLOROPLASTIC-RELATED"/>
    <property type="match status" value="1"/>
</dbReference>
<dbReference type="GO" id="GO:0020037">
    <property type="term" value="F:heme binding"/>
    <property type="evidence" value="ECO:0007669"/>
    <property type="project" value="InterPro"/>
</dbReference>
<dbReference type="GO" id="GO:0000302">
    <property type="term" value="P:response to reactive oxygen species"/>
    <property type="evidence" value="ECO:0007669"/>
    <property type="project" value="TreeGrafter"/>
</dbReference>
<evidence type="ECO:0000313" key="20">
    <source>
        <dbReference type="EMBL" id="CAD8782271.1"/>
    </source>
</evidence>
<evidence type="ECO:0000256" key="15">
    <source>
        <dbReference type="ARBA" id="ARBA00039063"/>
    </source>
</evidence>
<comment type="catalytic activity">
    <reaction evidence="17">
        <text>2 Fe(II)-[cytochrome c] + H2O2 + 2 H(+) = 2 Fe(III)-[cytochrome c] + 2 H2O</text>
        <dbReference type="Rhea" id="RHEA:16581"/>
        <dbReference type="Rhea" id="RHEA-COMP:10350"/>
        <dbReference type="Rhea" id="RHEA-COMP:14399"/>
        <dbReference type="ChEBI" id="CHEBI:15377"/>
        <dbReference type="ChEBI" id="CHEBI:15378"/>
        <dbReference type="ChEBI" id="CHEBI:16240"/>
        <dbReference type="ChEBI" id="CHEBI:29033"/>
        <dbReference type="ChEBI" id="CHEBI:29034"/>
        <dbReference type="EC" id="1.11.1.5"/>
    </reaction>
</comment>
<dbReference type="InterPro" id="IPR044831">
    <property type="entry name" value="Ccp1-like"/>
</dbReference>
<dbReference type="InterPro" id="IPR010255">
    <property type="entry name" value="Haem_peroxidase_sf"/>
</dbReference>
<dbReference type="Gene3D" id="1.10.420.10">
    <property type="entry name" value="Peroxidase, domain 2"/>
    <property type="match status" value="1"/>
</dbReference>
<keyword evidence="10" id="KW-0479">Metal-binding</keyword>
<dbReference type="CDD" id="cd00691">
    <property type="entry name" value="ascorbate_peroxidase"/>
    <property type="match status" value="1"/>
</dbReference>
<dbReference type="GO" id="GO:0005758">
    <property type="term" value="C:mitochondrial intermembrane space"/>
    <property type="evidence" value="ECO:0007669"/>
    <property type="project" value="UniProtKB-SubCell"/>
</dbReference>
<keyword evidence="13" id="KW-0408">Iron</keyword>
<keyword evidence="9" id="KW-0349">Heme</keyword>
<dbReference type="Pfam" id="PF00141">
    <property type="entry name" value="peroxidase"/>
    <property type="match status" value="1"/>
</dbReference>
<dbReference type="EC" id="1.11.1.5" evidence="15"/>
<evidence type="ECO:0000256" key="14">
    <source>
        <dbReference type="ARBA" id="ARBA00023128"/>
    </source>
</evidence>
<evidence type="ECO:0000256" key="2">
    <source>
        <dbReference type="ARBA" id="ARBA00003917"/>
    </source>
</evidence>
<dbReference type="GO" id="GO:0004130">
    <property type="term" value="F:cytochrome-c peroxidase activity"/>
    <property type="evidence" value="ECO:0007669"/>
    <property type="project" value="UniProtKB-EC"/>
</dbReference>
<evidence type="ECO:0000256" key="4">
    <source>
        <dbReference type="ARBA" id="ARBA00004569"/>
    </source>
</evidence>
<name>A0A7S0V7B4_9CHLO</name>
<keyword evidence="14" id="KW-0496">Mitochondrion</keyword>
<dbReference type="GO" id="GO:0016688">
    <property type="term" value="F:L-ascorbate peroxidase activity"/>
    <property type="evidence" value="ECO:0007669"/>
    <property type="project" value="UniProtKB-EC"/>
</dbReference>
<keyword evidence="18" id="KW-0812">Transmembrane</keyword>
<dbReference type="PROSITE" id="PS00436">
    <property type="entry name" value="PEROXIDASE_2"/>
    <property type="match status" value="1"/>
</dbReference>
<dbReference type="GO" id="GO:0042744">
    <property type="term" value="P:hydrogen peroxide catabolic process"/>
    <property type="evidence" value="ECO:0007669"/>
    <property type="project" value="TreeGrafter"/>
</dbReference>
<dbReference type="FunFam" id="1.10.520.10:FF:000005">
    <property type="entry name" value="Cytochrome c peroxidase"/>
    <property type="match status" value="1"/>
</dbReference>
<keyword evidence="18" id="KW-1133">Transmembrane helix</keyword>
<dbReference type="AlphaFoldDB" id="A0A7S0V7B4"/>
<evidence type="ECO:0000256" key="11">
    <source>
        <dbReference type="ARBA" id="ARBA00022946"/>
    </source>
</evidence>
<organism evidence="20">
    <name type="scientific">Polytomella parva</name>
    <dbReference type="NCBI Taxonomy" id="51329"/>
    <lineage>
        <taxon>Eukaryota</taxon>
        <taxon>Viridiplantae</taxon>
        <taxon>Chlorophyta</taxon>
        <taxon>core chlorophytes</taxon>
        <taxon>Chlorophyceae</taxon>
        <taxon>CS clade</taxon>
        <taxon>Chlamydomonadales</taxon>
        <taxon>Chlamydomonadaceae</taxon>
        <taxon>Polytomella</taxon>
    </lineage>
</organism>
<comment type="function">
    <text evidence="2">Destroys radicals which are normally produced within the cells and which are toxic to biological systems.</text>
</comment>
<evidence type="ECO:0000256" key="17">
    <source>
        <dbReference type="ARBA" id="ARBA00049265"/>
    </source>
</evidence>
<evidence type="ECO:0000256" key="3">
    <source>
        <dbReference type="ARBA" id="ARBA00004305"/>
    </source>
</evidence>
<dbReference type="GO" id="GO:0034599">
    <property type="term" value="P:cellular response to oxidative stress"/>
    <property type="evidence" value="ECO:0007669"/>
    <property type="project" value="InterPro"/>
</dbReference>
<evidence type="ECO:0000256" key="7">
    <source>
        <dbReference type="ARBA" id="ARBA00012940"/>
    </source>
</evidence>
<dbReference type="EMBL" id="HBFM01024583">
    <property type="protein sequence ID" value="CAD8782271.1"/>
    <property type="molecule type" value="Transcribed_RNA"/>
</dbReference>
<evidence type="ECO:0000256" key="18">
    <source>
        <dbReference type="SAM" id="Phobius"/>
    </source>
</evidence>
<evidence type="ECO:0000256" key="13">
    <source>
        <dbReference type="ARBA" id="ARBA00023004"/>
    </source>
</evidence>
<evidence type="ECO:0000259" key="19">
    <source>
        <dbReference type="PROSITE" id="PS50873"/>
    </source>
</evidence>
<comment type="similarity">
    <text evidence="6">Belongs to the peroxidase family. Ascorbate peroxidase subfamily.</text>
</comment>